<feature type="region of interest" description="Disordered" evidence="2">
    <location>
        <begin position="151"/>
        <end position="200"/>
    </location>
</feature>
<comment type="caution">
    <text evidence="3">The sequence shown here is derived from an EMBL/GenBank/DDBJ whole genome shotgun (WGS) entry which is preliminary data.</text>
</comment>
<feature type="compositionally biased region" description="Polar residues" evidence="2">
    <location>
        <begin position="38"/>
        <end position="50"/>
    </location>
</feature>
<dbReference type="Proteomes" id="UP000824998">
    <property type="component" value="Unassembled WGS sequence"/>
</dbReference>
<keyword evidence="1" id="KW-0175">Coiled coil</keyword>
<sequence>MKSKSPPQEARTIGEHQQLSENMSFQNSPQEADLVDNSVASSKNMLSQLSPEEAASKTHRPEGYNTSIETLEKMIRTKTILKHSTAVGENLKEHTTAVGENLKEHAIALGESMKTVFMEALNSTANTLLVALLDKTSPNSYILPAAAMTPKDNEDEAGYHDEPHQSGSPDLVEINQPASKRRADNCDSSRSKRKFEEQEKDFEIQELSYQQSRIKQKLDECKALYANIDQKMRKSAEGIQELEERNAKLRDQNQKLRDMVLKGNVANSEPIDDTTITALFNKLRDQIQRIVMKNHLVDPEVRPRLTANALRFQQKFAALWEQGLDLDQLRKRTQCLIFGVLRRAILSRECFGLRTAEFSSVETCLMQFESALVAKKNGHEIEIAEWRVRTIKLASLLNQNKLDIRVVDHVYDSLIPLFSALPGWQGAEETSHAFCLQLSEMCETAAKLAVTLRASKDSYCFEAPNAGSKADWDEMNILGYEASGGGDIKDKDGAITFCICESLVKYPEHDPHERLVLEKAHVVVRRG</sequence>
<accession>A0A9P8C2Q2</accession>
<feature type="region of interest" description="Disordered" evidence="2">
    <location>
        <begin position="1"/>
        <end position="66"/>
    </location>
</feature>
<feature type="compositionally biased region" description="Basic and acidic residues" evidence="2">
    <location>
        <begin position="181"/>
        <end position="200"/>
    </location>
</feature>
<dbReference type="OrthoDB" id="5393537at2759"/>
<gene>
    <name evidence="3" type="ORF">BJ875DRAFT_517787</name>
</gene>
<proteinExistence type="predicted"/>
<evidence type="ECO:0000256" key="1">
    <source>
        <dbReference type="SAM" id="Coils"/>
    </source>
</evidence>
<feature type="coiled-coil region" evidence="1">
    <location>
        <begin position="225"/>
        <end position="259"/>
    </location>
</feature>
<protein>
    <submittedName>
        <fullName evidence="3">Uncharacterized protein</fullName>
    </submittedName>
</protein>
<feature type="compositionally biased region" description="Polar residues" evidence="2">
    <location>
        <begin position="15"/>
        <end position="30"/>
    </location>
</feature>
<dbReference type="EMBL" id="MU251616">
    <property type="protein sequence ID" value="KAG9231240.1"/>
    <property type="molecule type" value="Genomic_DNA"/>
</dbReference>
<name>A0A9P8C2Q2_9HELO</name>
<keyword evidence="4" id="KW-1185">Reference proteome</keyword>
<evidence type="ECO:0000256" key="2">
    <source>
        <dbReference type="SAM" id="MobiDB-lite"/>
    </source>
</evidence>
<evidence type="ECO:0000313" key="4">
    <source>
        <dbReference type="Proteomes" id="UP000824998"/>
    </source>
</evidence>
<reference evidence="3" key="1">
    <citation type="journal article" date="2021" name="IMA Fungus">
        <title>Genomic characterization of three marine fungi, including Emericellopsis atlantica sp. nov. with signatures of a generalist lifestyle and marine biomass degradation.</title>
        <authorList>
            <person name="Hagestad O.C."/>
            <person name="Hou L."/>
            <person name="Andersen J.H."/>
            <person name="Hansen E.H."/>
            <person name="Altermark B."/>
            <person name="Li C."/>
            <person name="Kuhnert E."/>
            <person name="Cox R.J."/>
            <person name="Crous P.W."/>
            <person name="Spatafora J.W."/>
            <person name="Lail K."/>
            <person name="Amirebrahimi M."/>
            <person name="Lipzen A."/>
            <person name="Pangilinan J."/>
            <person name="Andreopoulos W."/>
            <person name="Hayes R.D."/>
            <person name="Ng V."/>
            <person name="Grigoriev I.V."/>
            <person name="Jackson S.A."/>
            <person name="Sutton T.D.S."/>
            <person name="Dobson A.D.W."/>
            <person name="Rama T."/>
        </authorList>
    </citation>
    <scope>NUCLEOTIDE SEQUENCE</scope>
    <source>
        <strain evidence="3">TRa018bII</strain>
    </source>
</reference>
<evidence type="ECO:0000313" key="3">
    <source>
        <dbReference type="EMBL" id="KAG9231240.1"/>
    </source>
</evidence>
<dbReference type="AlphaFoldDB" id="A0A9P8C2Q2"/>
<organism evidence="3 4">
    <name type="scientific">Amylocarpus encephaloides</name>
    <dbReference type="NCBI Taxonomy" id="45428"/>
    <lineage>
        <taxon>Eukaryota</taxon>
        <taxon>Fungi</taxon>
        <taxon>Dikarya</taxon>
        <taxon>Ascomycota</taxon>
        <taxon>Pezizomycotina</taxon>
        <taxon>Leotiomycetes</taxon>
        <taxon>Helotiales</taxon>
        <taxon>Helotiales incertae sedis</taxon>
        <taxon>Amylocarpus</taxon>
    </lineage>
</organism>